<keyword evidence="3" id="KW-1185">Reference proteome</keyword>
<accession>A0AAV4XUT9</accession>
<sequence>MSRFPMRMPLETHLLASHAILGSSLPQRVTKLQEGAIRQVTNVQRGRTVSQMKEEKGSKREMVSQTSRQTALGCFGSVLPDV</sequence>
<name>A0AAV4XUT9_CAEEX</name>
<proteinExistence type="predicted"/>
<dbReference type="Proteomes" id="UP001054945">
    <property type="component" value="Unassembled WGS sequence"/>
</dbReference>
<evidence type="ECO:0000313" key="3">
    <source>
        <dbReference type="Proteomes" id="UP001054945"/>
    </source>
</evidence>
<protein>
    <submittedName>
        <fullName evidence="2">Uncharacterized protein</fullName>
    </submittedName>
</protein>
<gene>
    <name evidence="2" type="ORF">CEXT_795251</name>
</gene>
<organism evidence="2 3">
    <name type="scientific">Caerostris extrusa</name>
    <name type="common">Bark spider</name>
    <name type="synonym">Caerostris bankana</name>
    <dbReference type="NCBI Taxonomy" id="172846"/>
    <lineage>
        <taxon>Eukaryota</taxon>
        <taxon>Metazoa</taxon>
        <taxon>Ecdysozoa</taxon>
        <taxon>Arthropoda</taxon>
        <taxon>Chelicerata</taxon>
        <taxon>Arachnida</taxon>
        <taxon>Araneae</taxon>
        <taxon>Araneomorphae</taxon>
        <taxon>Entelegynae</taxon>
        <taxon>Araneoidea</taxon>
        <taxon>Araneidae</taxon>
        <taxon>Caerostris</taxon>
    </lineage>
</organism>
<comment type="caution">
    <text evidence="2">The sequence shown here is derived from an EMBL/GenBank/DDBJ whole genome shotgun (WGS) entry which is preliminary data.</text>
</comment>
<evidence type="ECO:0000256" key="1">
    <source>
        <dbReference type="SAM" id="MobiDB-lite"/>
    </source>
</evidence>
<dbReference type="EMBL" id="BPLR01000828">
    <property type="protein sequence ID" value="GIY97741.1"/>
    <property type="molecule type" value="Genomic_DNA"/>
</dbReference>
<dbReference type="AlphaFoldDB" id="A0AAV4XUT9"/>
<evidence type="ECO:0000313" key="2">
    <source>
        <dbReference type="EMBL" id="GIY97741.1"/>
    </source>
</evidence>
<feature type="compositionally biased region" description="Basic and acidic residues" evidence="1">
    <location>
        <begin position="52"/>
        <end position="62"/>
    </location>
</feature>
<reference evidence="2 3" key="1">
    <citation type="submission" date="2021-06" db="EMBL/GenBank/DDBJ databases">
        <title>Caerostris extrusa draft genome.</title>
        <authorList>
            <person name="Kono N."/>
            <person name="Arakawa K."/>
        </authorList>
    </citation>
    <scope>NUCLEOTIDE SEQUENCE [LARGE SCALE GENOMIC DNA]</scope>
</reference>
<feature type="region of interest" description="Disordered" evidence="1">
    <location>
        <begin position="45"/>
        <end position="67"/>
    </location>
</feature>